<protein>
    <submittedName>
        <fullName evidence="3">Integral membrane sensor signal transduction histidine kinase</fullName>
    </submittedName>
</protein>
<keyword evidence="3" id="KW-0808">Transferase</keyword>
<comment type="caution">
    <text evidence="3">The sequence shown here is derived from an EMBL/GenBank/DDBJ whole genome shotgun (WGS) entry which is preliminary data.</text>
</comment>
<dbReference type="GO" id="GO:0016020">
    <property type="term" value="C:membrane"/>
    <property type="evidence" value="ECO:0007669"/>
    <property type="project" value="InterPro"/>
</dbReference>
<sequence length="340" mass="38157">MLQQPFFKYSFFILLLVDLTFTAGLIMFGVTSISLDTLLATAIWFICFYWLPAWLAAFIILSIRSRGFHSVFLECFIAVLSMSLGLSITNQLLLFTFDGYPSMGNFVFFGGFTWGVPIYFITRYIESKGKISQEKQARKQAQLQTLRYQLNPHFMFNSLNTISAYIHSNPNLADEVLHELADILRYSLDTGEANSVSLQQEIAIIDKYLKIEKARFGDRLTVNLDIPADLLNAQVPPLILQPIVENSVKHNAQQTQLTITIKVEKIAKHKDDIIRISISDNGSGFSEEVLVKGYGKGVGMKNLQQRMQQLAHGKVSLTNVSSDMTSTSNTGATVMVEMAL</sequence>
<dbReference type="AlphaFoldDB" id="A0A099KH61"/>
<reference evidence="3 4" key="1">
    <citation type="submission" date="2014-08" db="EMBL/GenBank/DDBJ databases">
        <title>Genomic and Phenotypic Diversity of Colwellia psychrerythraea strains from Disparate Marine Basins.</title>
        <authorList>
            <person name="Techtmann S.M."/>
            <person name="Stelling S.C."/>
            <person name="Utturkar S.M."/>
            <person name="Alshibli N."/>
            <person name="Harris A."/>
            <person name="Brown S.D."/>
            <person name="Hazen T.C."/>
        </authorList>
    </citation>
    <scope>NUCLEOTIDE SEQUENCE [LARGE SCALE GENOMIC DNA]</scope>
    <source>
        <strain evidence="3 4">GAB14E</strain>
    </source>
</reference>
<feature type="transmembrane region" description="Helical" evidence="1">
    <location>
        <begin position="12"/>
        <end position="35"/>
    </location>
</feature>
<keyword evidence="3" id="KW-0418">Kinase</keyword>
<feature type="transmembrane region" description="Helical" evidence="1">
    <location>
        <begin position="41"/>
        <end position="63"/>
    </location>
</feature>
<dbReference type="PATRIC" id="fig|28229.3.peg.3941"/>
<dbReference type="GO" id="GO:0000155">
    <property type="term" value="F:phosphorelay sensor kinase activity"/>
    <property type="evidence" value="ECO:0007669"/>
    <property type="project" value="InterPro"/>
</dbReference>
<dbReference type="Gene3D" id="3.30.565.10">
    <property type="entry name" value="Histidine kinase-like ATPase, C-terminal domain"/>
    <property type="match status" value="1"/>
</dbReference>
<proteinExistence type="predicted"/>
<dbReference type="PANTHER" id="PTHR34220:SF7">
    <property type="entry name" value="SENSOR HISTIDINE KINASE YPDA"/>
    <property type="match status" value="1"/>
</dbReference>
<keyword evidence="1" id="KW-1133">Transmembrane helix</keyword>
<keyword evidence="1" id="KW-0812">Transmembrane</keyword>
<dbReference type="Proteomes" id="UP000029868">
    <property type="component" value="Unassembled WGS sequence"/>
</dbReference>
<organism evidence="3 4">
    <name type="scientific">Colwellia psychrerythraea</name>
    <name type="common">Vibrio psychroerythus</name>
    <dbReference type="NCBI Taxonomy" id="28229"/>
    <lineage>
        <taxon>Bacteria</taxon>
        <taxon>Pseudomonadati</taxon>
        <taxon>Pseudomonadota</taxon>
        <taxon>Gammaproteobacteria</taxon>
        <taxon>Alteromonadales</taxon>
        <taxon>Colwelliaceae</taxon>
        <taxon>Colwellia</taxon>
    </lineage>
</organism>
<dbReference type="Pfam" id="PF06580">
    <property type="entry name" value="His_kinase"/>
    <property type="match status" value="1"/>
</dbReference>
<dbReference type="SUPFAM" id="SSF55874">
    <property type="entry name" value="ATPase domain of HSP90 chaperone/DNA topoisomerase II/histidine kinase"/>
    <property type="match status" value="1"/>
</dbReference>
<dbReference type="InterPro" id="IPR005467">
    <property type="entry name" value="His_kinase_dom"/>
</dbReference>
<name>A0A099KH61_COLPS</name>
<dbReference type="PROSITE" id="PS50109">
    <property type="entry name" value="HIS_KIN"/>
    <property type="match status" value="1"/>
</dbReference>
<accession>A0A099KH61</accession>
<dbReference type="InterPro" id="IPR010559">
    <property type="entry name" value="Sig_transdc_His_kin_internal"/>
</dbReference>
<feature type="domain" description="Histidine kinase" evidence="2">
    <location>
        <begin position="239"/>
        <end position="340"/>
    </location>
</feature>
<dbReference type="EMBL" id="JQEC01000057">
    <property type="protein sequence ID" value="KGJ88978.1"/>
    <property type="molecule type" value="Genomic_DNA"/>
</dbReference>
<feature type="transmembrane region" description="Helical" evidence="1">
    <location>
        <begin position="75"/>
        <end position="97"/>
    </location>
</feature>
<dbReference type="OrthoDB" id="2514702at2"/>
<evidence type="ECO:0000313" key="4">
    <source>
        <dbReference type="Proteomes" id="UP000029868"/>
    </source>
</evidence>
<evidence type="ECO:0000313" key="3">
    <source>
        <dbReference type="EMBL" id="KGJ88978.1"/>
    </source>
</evidence>
<dbReference type="InterPro" id="IPR050640">
    <property type="entry name" value="Bact_2-comp_sensor_kinase"/>
</dbReference>
<evidence type="ECO:0000256" key="1">
    <source>
        <dbReference type="SAM" id="Phobius"/>
    </source>
</evidence>
<evidence type="ECO:0000259" key="2">
    <source>
        <dbReference type="PROSITE" id="PS50109"/>
    </source>
</evidence>
<dbReference type="Pfam" id="PF02518">
    <property type="entry name" value="HATPase_c"/>
    <property type="match status" value="1"/>
</dbReference>
<feature type="transmembrane region" description="Helical" evidence="1">
    <location>
        <begin position="103"/>
        <end position="122"/>
    </location>
</feature>
<keyword evidence="1" id="KW-0472">Membrane</keyword>
<gene>
    <name evidence="3" type="ORF">GAB14E_3974</name>
</gene>
<dbReference type="InterPro" id="IPR003594">
    <property type="entry name" value="HATPase_dom"/>
</dbReference>
<dbReference type="InterPro" id="IPR036890">
    <property type="entry name" value="HATPase_C_sf"/>
</dbReference>
<dbReference type="PANTHER" id="PTHR34220">
    <property type="entry name" value="SENSOR HISTIDINE KINASE YPDA"/>
    <property type="match status" value="1"/>
</dbReference>